<organism evidence="3 4">
    <name type="scientific">Calocera cornea HHB12733</name>
    <dbReference type="NCBI Taxonomy" id="1353952"/>
    <lineage>
        <taxon>Eukaryota</taxon>
        <taxon>Fungi</taxon>
        <taxon>Dikarya</taxon>
        <taxon>Basidiomycota</taxon>
        <taxon>Agaricomycotina</taxon>
        <taxon>Dacrymycetes</taxon>
        <taxon>Dacrymycetales</taxon>
        <taxon>Dacrymycetaceae</taxon>
        <taxon>Calocera</taxon>
    </lineage>
</organism>
<dbReference type="PANTHER" id="PTHR34409">
    <property type="entry name" value="SET DOMAIN-CONTAINING PROTEIN"/>
    <property type="match status" value="1"/>
</dbReference>
<dbReference type="PANTHER" id="PTHR34409:SF1">
    <property type="entry name" value="MYB-LIKE DOMAIN-CONTAINING PROTEIN"/>
    <property type="match status" value="1"/>
</dbReference>
<gene>
    <name evidence="3" type="ORF">CALCODRAFT_480709</name>
</gene>
<keyword evidence="4" id="KW-1185">Reference proteome</keyword>
<dbReference type="EMBL" id="KV423931">
    <property type="protein sequence ID" value="KZT60413.1"/>
    <property type="molecule type" value="Genomic_DNA"/>
</dbReference>
<evidence type="ECO:0000313" key="3">
    <source>
        <dbReference type="EMBL" id="KZT60413.1"/>
    </source>
</evidence>
<dbReference type="OrthoDB" id="99432at2759"/>
<evidence type="ECO:0000259" key="2">
    <source>
        <dbReference type="Pfam" id="PF20681"/>
    </source>
</evidence>
<dbReference type="Pfam" id="PF20681">
    <property type="entry name" value="DUF6818"/>
    <property type="match status" value="1"/>
</dbReference>
<dbReference type="InterPro" id="IPR049203">
    <property type="entry name" value="DUF6818"/>
</dbReference>
<dbReference type="AlphaFoldDB" id="A0A165ID75"/>
<proteinExistence type="predicted"/>
<evidence type="ECO:0000313" key="4">
    <source>
        <dbReference type="Proteomes" id="UP000076842"/>
    </source>
</evidence>
<reference evidence="3 4" key="1">
    <citation type="journal article" date="2016" name="Mol. Biol. Evol.">
        <title>Comparative Genomics of Early-Diverging Mushroom-Forming Fungi Provides Insights into the Origins of Lignocellulose Decay Capabilities.</title>
        <authorList>
            <person name="Nagy L.G."/>
            <person name="Riley R."/>
            <person name="Tritt A."/>
            <person name="Adam C."/>
            <person name="Daum C."/>
            <person name="Floudas D."/>
            <person name="Sun H."/>
            <person name="Yadav J.S."/>
            <person name="Pangilinan J."/>
            <person name="Larsson K.H."/>
            <person name="Matsuura K."/>
            <person name="Barry K."/>
            <person name="Labutti K."/>
            <person name="Kuo R."/>
            <person name="Ohm R.A."/>
            <person name="Bhattacharya S.S."/>
            <person name="Shirouzu T."/>
            <person name="Yoshinaga Y."/>
            <person name="Martin F.M."/>
            <person name="Grigoriev I.V."/>
            <person name="Hibbett D.S."/>
        </authorList>
    </citation>
    <scope>NUCLEOTIDE SEQUENCE [LARGE SCALE GENOMIC DNA]</scope>
    <source>
        <strain evidence="3 4">HHB12733</strain>
    </source>
</reference>
<protein>
    <recommendedName>
        <fullName evidence="2">DUF6818 domain-containing protein</fullName>
    </recommendedName>
</protein>
<dbReference type="STRING" id="1353952.A0A165ID75"/>
<feature type="compositionally biased region" description="Acidic residues" evidence="1">
    <location>
        <begin position="201"/>
        <end position="211"/>
    </location>
</feature>
<dbReference type="Proteomes" id="UP000076842">
    <property type="component" value="Unassembled WGS sequence"/>
</dbReference>
<feature type="region of interest" description="Disordered" evidence="1">
    <location>
        <begin position="29"/>
        <end position="108"/>
    </location>
</feature>
<name>A0A165ID75_9BASI</name>
<feature type="domain" description="DUF6818" evidence="2">
    <location>
        <begin position="125"/>
        <end position="207"/>
    </location>
</feature>
<accession>A0A165ID75</accession>
<dbReference type="InParanoid" id="A0A165ID75"/>
<sequence>MSYPNSSPMYIPTSIPLPIPMHVSGWPTGSPYSPSPALSHTPPLAENTISRSFADAVDSALGLQPSPVPDQLPSKAQPGQKRKRKTGKEDAQPGKKVSKGRVAGSRGYGEAEIRRMVEAVEEYHPIGSGGWQQVMGRMTEYWFEEGVPARSEDSVKRKFAEMSRMPKPTGDPDMHELILRAKKVNIDIQNDVYMGNLQDDEDELNQDDSEIEWPPSPNRGPVPEVAQPVDLTRTSTPEEPVLIKQRRHVKAAPKTESRHATTNALLANVSRAFDPDVQAEREQRKEVAHAQRSLYQSEILSLRAQLLEKDKLIESLRTQLLEDARSHLAVQRELDGTKARLEMQEQMRTMMMGMGNVGAWLAQPVSLAPNTGHSSTTT</sequence>
<evidence type="ECO:0000256" key="1">
    <source>
        <dbReference type="SAM" id="MobiDB-lite"/>
    </source>
</evidence>
<feature type="region of interest" description="Disordered" evidence="1">
    <location>
        <begin position="201"/>
        <end position="224"/>
    </location>
</feature>